<proteinExistence type="predicted"/>
<evidence type="ECO:0000313" key="3">
    <source>
        <dbReference type="Proteomes" id="UP001318860"/>
    </source>
</evidence>
<dbReference type="Proteomes" id="UP001318860">
    <property type="component" value="Unassembled WGS sequence"/>
</dbReference>
<reference evidence="2 3" key="1">
    <citation type="journal article" date="2021" name="Comput. Struct. Biotechnol. J.">
        <title>De novo genome assembly of the potent medicinal plant Rehmannia glutinosa using nanopore technology.</title>
        <authorList>
            <person name="Ma L."/>
            <person name="Dong C."/>
            <person name="Song C."/>
            <person name="Wang X."/>
            <person name="Zheng X."/>
            <person name="Niu Y."/>
            <person name="Chen S."/>
            <person name="Feng W."/>
        </authorList>
    </citation>
    <scope>NUCLEOTIDE SEQUENCE [LARGE SCALE GENOMIC DNA]</scope>
    <source>
        <strain evidence="2">DH-2019</strain>
    </source>
</reference>
<accession>A0ABR0X3H1</accession>
<organism evidence="2 3">
    <name type="scientific">Rehmannia glutinosa</name>
    <name type="common">Chinese foxglove</name>
    <dbReference type="NCBI Taxonomy" id="99300"/>
    <lineage>
        <taxon>Eukaryota</taxon>
        <taxon>Viridiplantae</taxon>
        <taxon>Streptophyta</taxon>
        <taxon>Embryophyta</taxon>
        <taxon>Tracheophyta</taxon>
        <taxon>Spermatophyta</taxon>
        <taxon>Magnoliopsida</taxon>
        <taxon>eudicotyledons</taxon>
        <taxon>Gunneridae</taxon>
        <taxon>Pentapetalae</taxon>
        <taxon>asterids</taxon>
        <taxon>lamiids</taxon>
        <taxon>Lamiales</taxon>
        <taxon>Orobanchaceae</taxon>
        <taxon>Rehmannieae</taxon>
        <taxon>Rehmannia</taxon>
    </lineage>
</organism>
<feature type="region of interest" description="Disordered" evidence="1">
    <location>
        <begin position="105"/>
        <end position="133"/>
    </location>
</feature>
<keyword evidence="3" id="KW-1185">Reference proteome</keyword>
<sequence length="133" mass="14843">MGPSFLHSCKYLASKMVSSTIQKLLRNQSQSASKILTLFRKPLPPLTPLVTQIPQISEPSCPTSFSNHPKIDHLKPNHSFCAHVYPSFSFGFFLNPISPTSLIRSEPNDEMAPEESNIIRADSEDACRQSIRS</sequence>
<comment type="caution">
    <text evidence="2">The sequence shown here is derived from an EMBL/GenBank/DDBJ whole genome shotgun (WGS) entry which is preliminary data.</text>
</comment>
<name>A0ABR0X3H1_REHGL</name>
<protein>
    <submittedName>
        <fullName evidence="2">Uncharacterized protein</fullName>
    </submittedName>
</protein>
<evidence type="ECO:0000256" key="1">
    <source>
        <dbReference type="SAM" id="MobiDB-lite"/>
    </source>
</evidence>
<gene>
    <name evidence="2" type="ORF">DH2020_012758</name>
</gene>
<evidence type="ECO:0000313" key="2">
    <source>
        <dbReference type="EMBL" id="KAK6153119.1"/>
    </source>
</evidence>
<dbReference type="EMBL" id="JABTTQ020000006">
    <property type="protein sequence ID" value="KAK6153119.1"/>
    <property type="molecule type" value="Genomic_DNA"/>
</dbReference>